<keyword evidence="1" id="KW-0812">Transmembrane</keyword>
<accession>A0A2M8P917</accession>
<gene>
    <name evidence="2" type="ORF">CUN49_17115</name>
</gene>
<name>A0A2M8P917_9CHLR</name>
<evidence type="ECO:0000313" key="2">
    <source>
        <dbReference type="EMBL" id="PJF34032.1"/>
    </source>
</evidence>
<comment type="caution">
    <text evidence="2">The sequence shown here is derived from an EMBL/GenBank/DDBJ whole genome shotgun (WGS) entry which is preliminary data.</text>
</comment>
<evidence type="ECO:0000256" key="1">
    <source>
        <dbReference type="SAM" id="Phobius"/>
    </source>
</evidence>
<feature type="transmembrane region" description="Helical" evidence="1">
    <location>
        <begin position="7"/>
        <end position="26"/>
    </location>
</feature>
<feature type="transmembrane region" description="Helical" evidence="1">
    <location>
        <begin position="32"/>
        <end position="51"/>
    </location>
</feature>
<feature type="non-terminal residue" evidence="2">
    <location>
        <position position="1"/>
    </location>
</feature>
<organism evidence="2 3">
    <name type="scientific">Candidatus Thermofonsia Clade 1 bacterium</name>
    <dbReference type="NCBI Taxonomy" id="2364210"/>
    <lineage>
        <taxon>Bacteria</taxon>
        <taxon>Bacillati</taxon>
        <taxon>Chloroflexota</taxon>
        <taxon>Candidatus Thermofontia</taxon>
        <taxon>Candidatus Thermofonsia Clade 1</taxon>
    </lineage>
</organism>
<dbReference type="AlphaFoldDB" id="A0A2M8P917"/>
<dbReference type="EMBL" id="PGTM01000637">
    <property type="protein sequence ID" value="PJF34032.1"/>
    <property type="molecule type" value="Genomic_DNA"/>
</dbReference>
<dbReference type="Proteomes" id="UP000229681">
    <property type="component" value="Unassembled WGS sequence"/>
</dbReference>
<reference evidence="2 3" key="1">
    <citation type="submission" date="2017-11" db="EMBL/GenBank/DDBJ databases">
        <title>Evolution of Phototrophy in the Chloroflexi Phylum Driven by Horizontal Gene Transfer.</title>
        <authorList>
            <person name="Ward L.M."/>
            <person name="Hemp J."/>
            <person name="Shih P.M."/>
            <person name="Mcglynn S.E."/>
            <person name="Fischer W."/>
        </authorList>
    </citation>
    <scope>NUCLEOTIDE SEQUENCE [LARGE SCALE GENOMIC DNA]</scope>
    <source>
        <strain evidence="2">JP3_13</strain>
    </source>
</reference>
<evidence type="ECO:0000313" key="3">
    <source>
        <dbReference type="Proteomes" id="UP000229681"/>
    </source>
</evidence>
<protein>
    <recommendedName>
        <fullName evidence="4">Glycosyltransferase RgtA/B/C/D-like domain-containing protein</fullName>
    </recommendedName>
</protein>
<keyword evidence="1" id="KW-0472">Membrane</keyword>
<feature type="transmembrane region" description="Helical" evidence="1">
    <location>
        <begin position="115"/>
        <end position="134"/>
    </location>
</feature>
<sequence>FRRWLGAAYTVISMALLAISPALLIASRSMSGTVWALFLTLLTAWALGRFAETRQERYAIIAAGAAALAALGTEPAGALMLLMLGVGILFAFWTLRETEERLLQAWQALRSALPLPKMGLAAAIALIAGSTALFT</sequence>
<feature type="transmembrane region" description="Helical" evidence="1">
    <location>
        <begin position="58"/>
        <end position="73"/>
    </location>
</feature>
<evidence type="ECO:0008006" key="4">
    <source>
        <dbReference type="Google" id="ProtNLM"/>
    </source>
</evidence>
<proteinExistence type="predicted"/>
<keyword evidence="1" id="KW-1133">Transmembrane helix</keyword>
<feature type="non-terminal residue" evidence="2">
    <location>
        <position position="135"/>
    </location>
</feature>